<organism evidence="2 3">
    <name type="scientific">Helicobacter ailurogastricus</name>
    <dbReference type="NCBI Taxonomy" id="1578720"/>
    <lineage>
        <taxon>Bacteria</taxon>
        <taxon>Pseudomonadati</taxon>
        <taxon>Campylobacterota</taxon>
        <taxon>Epsilonproteobacteria</taxon>
        <taxon>Campylobacterales</taxon>
        <taxon>Helicobacteraceae</taxon>
        <taxon>Helicobacter</taxon>
    </lineage>
</organism>
<sequence length="37" mass="4175">VSLLLGIVGIVFAIPYVVDFFILRNGPLYLIRVQRIS</sequence>
<evidence type="ECO:0000256" key="1">
    <source>
        <dbReference type="SAM" id="Phobius"/>
    </source>
</evidence>
<keyword evidence="1" id="KW-0812">Transmembrane</keyword>
<dbReference type="Proteomes" id="UP000043437">
    <property type="component" value="Unassembled WGS sequence"/>
</dbReference>
<protein>
    <submittedName>
        <fullName evidence="2">Uncharacterized protein</fullName>
    </submittedName>
</protein>
<accession>A0A0K2Y8W0</accession>
<proteinExistence type="predicted"/>
<dbReference type="AlphaFoldDB" id="A0A0K2Y8W0"/>
<gene>
    <name evidence="2" type="ORF">HAL07_07650</name>
</gene>
<keyword evidence="1" id="KW-0472">Membrane</keyword>
<feature type="non-terminal residue" evidence="2">
    <location>
        <position position="1"/>
    </location>
</feature>
<keyword evidence="1" id="KW-1133">Transmembrane helix</keyword>
<name>A0A0K2Y8W0_9HELI</name>
<dbReference type="EMBL" id="CDMG01000004">
    <property type="protein sequence ID" value="CRI32290.1"/>
    <property type="molecule type" value="Genomic_DNA"/>
</dbReference>
<evidence type="ECO:0000313" key="2">
    <source>
        <dbReference type="EMBL" id="CRI32290.1"/>
    </source>
</evidence>
<reference evidence="3" key="1">
    <citation type="submission" date="2014-12" db="EMBL/GenBank/DDBJ databases">
        <authorList>
            <person name="Jaenicke S."/>
        </authorList>
    </citation>
    <scope>NUCLEOTIDE SEQUENCE [LARGE SCALE GENOMIC DNA]</scope>
</reference>
<evidence type="ECO:0000313" key="3">
    <source>
        <dbReference type="Proteomes" id="UP000043437"/>
    </source>
</evidence>
<feature type="transmembrane region" description="Helical" evidence="1">
    <location>
        <begin position="6"/>
        <end position="23"/>
    </location>
</feature>